<accession>A0A1M7HNB7</accession>
<dbReference type="EMBL" id="FRCX01000001">
    <property type="protein sequence ID" value="SHM30006.1"/>
    <property type="molecule type" value="Genomic_DNA"/>
</dbReference>
<dbReference type="AlphaFoldDB" id="A0A1M7HNB7"/>
<reference evidence="2" key="1">
    <citation type="submission" date="2016-11" db="EMBL/GenBank/DDBJ databases">
        <authorList>
            <person name="Varghese N."/>
            <person name="Submissions S."/>
        </authorList>
    </citation>
    <scope>NUCLEOTIDE SEQUENCE [LARGE SCALE GENOMIC DNA]</scope>
    <source>
        <strain evidence="2">Sac-22</strain>
    </source>
</reference>
<sequence length="119" mass="13506">MGPHRVNIINFLNLIASRSEQLEYQESAPVNVANELVNQWFDDFYHPADAQLASQFSADELVLLKQFDAYYNERLALLPDSLDGLLKTHAWDEVMAYAGGVLDACKWRGIEARYESPEG</sequence>
<dbReference type="RefSeq" id="WP_072780676.1">
    <property type="nucleotide sequence ID" value="NZ_FRCX01000001.1"/>
</dbReference>
<evidence type="ECO:0000313" key="1">
    <source>
        <dbReference type="EMBL" id="SHM30006.1"/>
    </source>
</evidence>
<evidence type="ECO:0000313" key="2">
    <source>
        <dbReference type="Proteomes" id="UP000184339"/>
    </source>
</evidence>
<dbReference type="Proteomes" id="UP000184339">
    <property type="component" value="Unassembled WGS sequence"/>
</dbReference>
<gene>
    <name evidence="1" type="ORF">SAMN05192549_101232</name>
</gene>
<protein>
    <submittedName>
        <fullName evidence="1">Uncharacterized protein</fullName>
    </submittedName>
</protein>
<name>A0A1M7HNB7_9BURK</name>
<organism evidence="1 2">
    <name type="scientific">Duganella sacchari</name>
    <dbReference type="NCBI Taxonomy" id="551987"/>
    <lineage>
        <taxon>Bacteria</taxon>
        <taxon>Pseudomonadati</taxon>
        <taxon>Pseudomonadota</taxon>
        <taxon>Betaproteobacteria</taxon>
        <taxon>Burkholderiales</taxon>
        <taxon>Oxalobacteraceae</taxon>
        <taxon>Telluria group</taxon>
        <taxon>Duganella</taxon>
    </lineage>
</organism>
<keyword evidence="2" id="KW-1185">Reference proteome</keyword>
<dbReference type="OrthoDB" id="8778532at2"/>
<proteinExistence type="predicted"/>